<name>E9H921_DAPPU</name>
<organism evidence="2 3">
    <name type="scientific">Daphnia pulex</name>
    <name type="common">Water flea</name>
    <dbReference type="NCBI Taxonomy" id="6669"/>
    <lineage>
        <taxon>Eukaryota</taxon>
        <taxon>Metazoa</taxon>
        <taxon>Ecdysozoa</taxon>
        <taxon>Arthropoda</taxon>
        <taxon>Crustacea</taxon>
        <taxon>Branchiopoda</taxon>
        <taxon>Diplostraca</taxon>
        <taxon>Cladocera</taxon>
        <taxon>Anomopoda</taxon>
        <taxon>Daphniidae</taxon>
        <taxon>Daphnia</taxon>
    </lineage>
</organism>
<accession>E9H921</accession>
<dbReference type="KEGG" id="dpx:DAPPUDRAFT_255371"/>
<evidence type="ECO:0000256" key="1">
    <source>
        <dbReference type="SAM" id="MobiDB-lite"/>
    </source>
</evidence>
<dbReference type="EMBL" id="GL732607">
    <property type="protein sequence ID" value="EFX71711.1"/>
    <property type="molecule type" value="Genomic_DNA"/>
</dbReference>
<sequence length="52" mass="6142">MEPSARRKLTQQLNNNDGFYEEDHEDAVSQHDDHNHYKPAQTEIMKMLIEEG</sequence>
<evidence type="ECO:0000313" key="3">
    <source>
        <dbReference type="Proteomes" id="UP000000305"/>
    </source>
</evidence>
<dbReference type="InParanoid" id="E9H921"/>
<protein>
    <submittedName>
        <fullName evidence="2">Uncharacterized protein</fullName>
    </submittedName>
</protein>
<gene>
    <name evidence="2" type="ORF">DAPPUDRAFT_255371</name>
</gene>
<dbReference type="Proteomes" id="UP000000305">
    <property type="component" value="Unassembled WGS sequence"/>
</dbReference>
<proteinExistence type="predicted"/>
<keyword evidence="3" id="KW-1185">Reference proteome</keyword>
<evidence type="ECO:0000313" key="2">
    <source>
        <dbReference type="EMBL" id="EFX71711.1"/>
    </source>
</evidence>
<dbReference type="HOGENOM" id="CLU_3089375_0_0_1"/>
<dbReference type="AlphaFoldDB" id="E9H921"/>
<feature type="region of interest" description="Disordered" evidence="1">
    <location>
        <begin position="1"/>
        <end position="37"/>
    </location>
</feature>
<feature type="compositionally biased region" description="Basic and acidic residues" evidence="1">
    <location>
        <begin position="26"/>
        <end position="36"/>
    </location>
</feature>
<reference evidence="2 3" key="1">
    <citation type="journal article" date="2011" name="Science">
        <title>The ecoresponsive genome of Daphnia pulex.</title>
        <authorList>
            <person name="Colbourne J.K."/>
            <person name="Pfrender M.E."/>
            <person name="Gilbert D."/>
            <person name="Thomas W.K."/>
            <person name="Tucker A."/>
            <person name="Oakley T.H."/>
            <person name="Tokishita S."/>
            <person name="Aerts A."/>
            <person name="Arnold G.J."/>
            <person name="Basu M.K."/>
            <person name="Bauer D.J."/>
            <person name="Caceres C.E."/>
            <person name="Carmel L."/>
            <person name="Casola C."/>
            <person name="Choi J.H."/>
            <person name="Detter J.C."/>
            <person name="Dong Q."/>
            <person name="Dusheyko S."/>
            <person name="Eads B.D."/>
            <person name="Frohlich T."/>
            <person name="Geiler-Samerotte K.A."/>
            <person name="Gerlach D."/>
            <person name="Hatcher P."/>
            <person name="Jogdeo S."/>
            <person name="Krijgsveld J."/>
            <person name="Kriventseva E.V."/>
            <person name="Kultz D."/>
            <person name="Laforsch C."/>
            <person name="Lindquist E."/>
            <person name="Lopez J."/>
            <person name="Manak J.R."/>
            <person name="Muller J."/>
            <person name="Pangilinan J."/>
            <person name="Patwardhan R.P."/>
            <person name="Pitluck S."/>
            <person name="Pritham E.J."/>
            <person name="Rechtsteiner A."/>
            <person name="Rho M."/>
            <person name="Rogozin I.B."/>
            <person name="Sakarya O."/>
            <person name="Salamov A."/>
            <person name="Schaack S."/>
            <person name="Shapiro H."/>
            <person name="Shiga Y."/>
            <person name="Skalitzky C."/>
            <person name="Smith Z."/>
            <person name="Souvorov A."/>
            <person name="Sung W."/>
            <person name="Tang Z."/>
            <person name="Tsuchiya D."/>
            <person name="Tu H."/>
            <person name="Vos H."/>
            <person name="Wang M."/>
            <person name="Wolf Y.I."/>
            <person name="Yamagata H."/>
            <person name="Yamada T."/>
            <person name="Ye Y."/>
            <person name="Shaw J.R."/>
            <person name="Andrews J."/>
            <person name="Crease T.J."/>
            <person name="Tang H."/>
            <person name="Lucas S.M."/>
            <person name="Robertson H.M."/>
            <person name="Bork P."/>
            <person name="Koonin E.V."/>
            <person name="Zdobnov E.M."/>
            <person name="Grigoriev I.V."/>
            <person name="Lynch M."/>
            <person name="Boore J.L."/>
        </authorList>
    </citation>
    <scope>NUCLEOTIDE SEQUENCE [LARGE SCALE GENOMIC DNA]</scope>
</reference>